<evidence type="ECO:0000313" key="2">
    <source>
        <dbReference type="EMBL" id="RNF40875.1"/>
    </source>
</evidence>
<dbReference type="RefSeq" id="WP_123163625.1">
    <property type="nucleotide sequence ID" value="NZ_RIAX01000001.1"/>
</dbReference>
<sequence length="92" mass="10555">MFMVISGYFMILSIMAFAMMKIDKRQAQRRGQRIPEKNLWAAALLGGGIGAYAGMMTFRHKTRRAKFRIGFLLLAAIDTALWVWSYQTFGQE</sequence>
<reference evidence="2 3" key="1">
    <citation type="journal article" date="2018" name="Int. J. Syst. Evol. Microbiol.">
        <title>Planococcus salinus sp. nov., a moderately halophilic bacterium isolated from a saline-alkali soil.</title>
        <authorList>
            <person name="Gan L."/>
        </authorList>
    </citation>
    <scope>NUCLEOTIDE SEQUENCE [LARGE SCALE GENOMIC DNA]</scope>
    <source>
        <strain evidence="2 3">LCB217</strain>
    </source>
</reference>
<dbReference type="GO" id="GO:0003676">
    <property type="term" value="F:nucleic acid binding"/>
    <property type="evidence" value="ECO:0007669"/>
    <property type="project" value="InterPro"/>
</dbReference>
<dbReference type="Proteomes" id="UP000275473">
    <property type="component" value="Unassembled WGS sequence"/>
</dbReference>
<dbReference type="InterPro" id="IPR012156">
    <property type="entry name" value="Cold_shock_CspA"/>
</dbReference>
<evidence type="ECO:0000256" key="1">
    <source>
        <dbReference type="SAM" id="Phobius"/>
    </source>
</evidence>
<name>A0A3M8PB17_9BACL</name>
<dbReference type="InterPro" id="IPR010718">
    <property type="entry name" value="DUF1294"/>
</dbReference>
<feature type="transmembrane region" description="Helical" evidence="1">
    <location>
        <begin position="65"/>
        <end position="84"/>
    </location>
</feature>
<proteinExistence type="predicted"/>
<keyword evidence="1" id="KW-1133">Transmembrane helix</keyword>
<comment type="caution">
    <text evidence="2">The sequence shown here is derived from an EMBL/GenBank/DDBJ whole genome shotgun (WGS) entry which is preliminary data.</text>
</comment>
<keyword evidence="1" id="KW-0812">Transmembrane</keyword>
<dbReference type="EMBL" id="RIAX01000001">
    <property type="protein sequence ID" value="RNF40875.1"/>
    <property type="molecule type" value="Genomic_DNA"/>
</dbReference>
<dbReference type="PIRSF" id="PIRSF002599">
    <property type="entry name" value="Cold_shock_A"/>
    <property type="match status" value="1"/>
</dbReference>
<keyword evidence="3" id="KW-1185">Reference proteome</keyword>
<keyword evidence="1" id="KW-0472">Membrane</keyword>
<evidence type="ECO:0000313" key="3">
    <source>
        <dbReference type="Proteomes" id="UP000275473"/>
    </source>
</evidence>
<gene>
    <name evidence="2" type="ORF">EEX84_00525</name>
</gene>
<feature type="transmembrane region" description="Helical" evidence="1">
    <location>
        <begin position="6"/>
        <end position="23"/>
    </location>
</feature>
<dbReference type="Pfam" id="PF06961">
    <property type="entry name" value="DUF1294"/>
    <property type="match status" value="1"/>
</dbReference>
<protein>
    <submittedName>
        <fullName evidence="2">DUF1294 domain-containing protein</fullName>
    </submittedName>
</protein>
<organism evidence="2 3">
    <name type="scientific">Planococcus salinus</name>
    <dbReference type="NCBI Taxonomy" id="1848460"/>
    <lineage>
        <taxon>Bacteria</taxon>
        <taxon>Bacillati</taxon>
        <taxon>Bacillota</taxon>
        <taxon>Bacilli</taxon>
        <taxon>Bacillales</taxon>
        <taxon>Caryophanaceae</taxon>
        <taxon>Planococcus</taxon>
    </lineage>
</organism>
<dbReference type="AlphaFoldDB" id="A0A3M8PB17"/>
<accession>A0A3M8PB17</accession>
<dbReference type="OrthoDB" id="1698854at2"/>